<feature type="disulfide bond" evidence="5">
    <location>
        <begin position="307"/>
        <end position="316"/>
    </location>
</feature>
<evidence type="ECO:0000256" key="1">
    <source>
        <dbReference type="ARBA" id="ARBA00022536"/>
    </source>
</evidence>
<feature type="signal peptide" evidence="7">
    <location>
        <begin position="1"/>
        <end position="24"/>
    </location>
</feature>
<keyword evidence="6" id="KW-1133">Transmembrane helix</keyword>
<dbReference type="FunFam" id="2.10.25.10:FF:000001">
    <property type="entry name" value="Tenascin C"/>
    <property type="match status" value="1"/>
</dbReference>
<feature type="disulfide bond" evidence="5">
    <location>
        <begin position="289"/>
        <end position="299"/>
    </location>
</feature>
<dbReference type="Proteomes" id="UP001515480">
    <property type="component" value="Unassembled WGS sequence"/>
</dbReference>
<feature type="domain" description="EGF-like" evidence="8">
    <location>
        <begin position="285"/>
        <end position="317"/>
    </location>
</feature>
<keyword evidence="3 5" id="KW-1015">Disulfide bond</keyword>
<evidence type="ECO:0000256" key="6">
    <source>
        <dbReference type="SAM" id="Phobius"/>
    </source>
</evidence>
<dbReference type="PRINTS" id="PR00011">
    <property type="entry name" value="EGFLAMININ"/>
</dbReference>
<sequence>MGMGGRRRAGVLRLALTFPAVVGGSSSWGFHAQLLEPLRHGATSLVLSDCAHAYVGQRLRLGQVGGHEEEAEVLSLRCNAGDAAGVKAAQLLAPAADPCDLAALGVKPADEGDSSALVKVSPADQIHEKEPPKLPERCRAMLEAARRVPGLEDSYRKARQSQQALLPDGVTSLAAEAPKRVPGVITLRTATQFSHDVGDPVHGYSKPSDKVELRATQCAGTPACSGRGLCDTTKGTCECDAGWGGEVCETASCVGGCGTGNCHNGTCLCSPGFTGERCESLATLTTEGCPHDCSNNGRCSAKLQCICAIGYSASDCSVACPNRCSGHGECFDGACTCYEGYEGIDCSTAEPQSIKDAFLGGMFAYYPIFVLFFYSFIFLFMFCFVGYIMNRCNGRFGTSAIPMWDYYAKKWRNAPLFEPVVHSTQRP</sequence>
<keyword evidence="6" id="KW-0472">Membrane</keyword>
<feature type="domain" description="EGF-like" evidence="8">
    <location>
        <begin position="214"/>
        <end position="249"/>
    </location>
</feature>
<keyword evidence="4" id="KW-0325">Glycoprotein</keyword>
<dbReference type="SMART" id="SM00181">
    <property type="entry name" value="EGF"/>
    <property type="match status" value="4"/>
</dbReference>
<evidence type="ECO:0000256" key="3">
    <source>
        <dbReference type="ARBA" id="ARBA00023157"/>
    </source>
</evidence>
<reference evidence="9 10" key="1">
    <citation type="journal article" date="2024" name="Science">
        <title>Giant polyketide synthase enzymes in the biosynthesis of giant marine polyether toxins.</title>
        <authorList>
            <person name="Fallon T.R."/>
            <person name="Shende V.V."/>
            <person name="Wierzbicki I.H."/>
            <person name="Pendleton A.L."/>
            <person name="Watervoot N.F."/>
            <person name="Auber R.P."/>
            <person name="Gonzalez D.J."/>
            <person name="Wisecaver J.H."/>
            <person name="Moore B.S."/>
        </authorList>
    </citation>
    <scope>NUCLEOTIDE SEQUENCE [LARGE SCALE GENOMIC DNA]</scope>
    <source>
        <strain evidence="9 10">12B1</strain>
    </source>
</reference>
<evidence type="ECO:0000313" key="9">
    <source>
        <dbReference type="EMBL" id="KAL1526391.1"/>
    </source>
</evidence>
<dbReference type="InterPro" id="IPR051216">
    <property type="entry name" value="Teneurin"/>
</dbReference>
<dbReference type="PROSITE" id="PS01186">
    <property type="entry name" value="EGF_2"/>
    <property type="match status" value="1"/>
</dbReference>
<keyword evidence="10" id="KW-1185">Reference proteome</keyword>
<proteinExistence type="predicted"/>
<dbReference type="PANTHER" id="PTHR11219">
    <property type="entry name" value="TENEURIN AND N-ACETYLGLUCOSAMINE-1-PHOSPHODIESTER ALPHA-N-ACETYLGLUCOSAMINIDASE"/>
    <property type="match status" value="1"/>
</dbReference>
<feature type="transmembrane region" description="Helical" evidence="6">
    <location>
        <begin position="363"/>
        <end position="389"/>
    </location>
</feature>
<evidence type="ECO:0000259" key="8">
    <source>
        <dbReference type="PROSITE" id="PS50026"/>
    </source>
</evidence>
<dbReference type="Pfam" id="PF23106">
    <property type="entry name" value="EGF_Teneurin"/>
    <property type="match status" value="2"/>
</dbReference>
<dbReference type="PANTHER" id="PTHR11219:SF69">
    <property type="entry name" value="TENEURIN-A"/>
    <property type="match status" value="1"/>
</dbReference>
<evidence type="ECO:0000256" key="5">
    <source>
        <dbReference type="PROSITE-ProRule" id="PRU00076"/>
    </source>
</evidence>
<comment type="caution">
    <text evidence="5">Lacks conserved residue(s) required for the propagation of feature annotation.</text>
</comment>
<keyword evidence="6" id="KW-0812">Transmembrane</keyword>
<evidence type="ECO:0000256" key="4">
    <source>
        <dbReference type="ARBA" id="ARBA00023180"/>
    </source>
</evidence>
<name>A0AB34JZT0_PRYPA</name>
<keyword evidence="1 5" id="KW-0245">EGF-like domain</keyword>
<dbReference type="InterPro" id="IPR000742">
    <property type="entry name" value="EGF"/>
</dbReference>
<organism evidence="9 10">
    <name type="scientific">Prymnesium parvum</name>
    <name type="common">Toxic golden alga</name>
    <dbReference type="NCBI Taxonomy" id="97485"/>
    <lineage>
        <taxon>Eukaryota</taxon>
        <taxon>Haptista</taxon>
        <taxon>Haptophyta</taxon>
        <taxon>Prymnesiophyceae</taxon>
        <taxon>Prymnesiales</taxon>
        <taxon>Prymnesiaceae</taxon>
        <taxon>Prymnesium</taxon>
    </lineage>
</organism>
<dbReference type="PROSITE" id="PS00022">
    <property type="entry name" value="EGF_1"/>
    <property type="match status" value="1"/>
</dbReference>
<gene>
    <name evidence="9" type="ORF">AB1Y20_015104</name>
</gene>
<dbReference type="Gene3D" id="2.10.25.10">
    <property type="entry name" value="Laminin"/>
    <property type="match status" value="3"/>
</dbReference>
<evidence type="ECO:0000256" key="7">
    <source>
        <dbReference type="SAM" id="SignalP"/>
    </source>
</evidence>
<dbReference type="AlphaFoldDB" id="A0AB34JZT0"/>
<dbReference type="EMBL" id="JBGBPQ010000003">
    <property type="protein sequence ID" value="KAL1526391.1"/>
    <property type="molecule type" value="Genomic_DNA"/>
</dbReference>
<accession>A0AB34JZT0</accession>
<dbReference type="PROSITE" id="PS50026">
    <property type="entry name" value="EGF_3"/>
    <property type="match status" value="2"/>
</dbReference>
<evidence type="ECO:0000313" key="10">
    <source>
        <dbReference type="Proteomes" id="UP001515480"/>
    </source>
</evidence>
<evidence type="ECO:0000256" key="2">
    <source>
        <dbReference type="ARBA" id="ARBA00022737"/>
    </source>
</evidence>
<keyword evidence="7" id="KW-0732">Signal</keyword>
<keyword evidence="2" id="KW-0677">Repeat</keyword>
<feature type="disulfide bond" evidence="5">
    <location>
        <begin position="239"/>
        <end position="248"/>
    </location>
</feature>
<protein>
    <recommendedName>
        <fullName evidence="8">EGF-like domain-containing protein</fullName>
    </recommendedName>
</protein>
<feature type="chain" id="PRO_5044189129" description="EGF-like domain-containing protein" evidence="7">
    <location>
        <begin position="25"/>
        <end position="427"/>
    </location>
</feature>
<comment type="caution">
    <text evidence="9">The sequence shown here is derived from an EMBL/GenBank/DDBJ whole genome shotgun (WGS) entry which is preliminary data.</text>
</comment>